<dbReference type="RefSeq" id="WP_143019790.1">
    <property type="nucleotide sequence ID" value="NZ_FMZO01000008.1"/>
</dbReference>
<proteinExistence type="predicted"/>
<gene>
    <name evidence="1" type="ORF">SAMN04487894_10842</name>
</gene>
<evidence type="ECO:0008006" key="3">
    <source>
        <dbReference type="Google" id="ProtNLM"/>
    </source>
</evidence>
<accession>A0A1G6TWK5</accession>
<name>A0A1G6TWK5_NIADE</name>
<reference evidence="2" key="1">
    <citation type="submission" date="2016-10" db="EMBL/GenBank/DDBJ databases">
        <authorList>
            <person name="Varghese N."/>
            <person name="Submissions S."/>
        </authorList>
    </citation>
    <scope>NUCLEOTIDE SEQUENCE [LARGE SCALE GENOMIC DNA]</scope>
    <source>
        <strain evidence="2">DSM 25811 / CCM 8410 / LMG 26954 / E90</strain>
    </source>
</reference>
<evidence type="ECO:0000313" key="2">
    <source>
        <dbReference type="Proteomes" id="UP000198757"/>
    </source>
</evidence>
<protein>
    <recommendedName>
        <fullName evidence="3">SD-repeat containing protein B domain-containing protein</fullName>
    </recommendedName>
</protein>
<keyword evidence="2" id="KW-1185">Reference proteome</keyword>
<evidence type="ECO:0000313" key="1">
    <source>
        <dbReference type="EMBL" id="SDD32826.1"/>
    </source>
</evidence>
<sequence>MLNLLPYAPSGRLRKWLLTFFFSLLCLLLKGQQGVSLSFLEDSVPAAHGETFSNILLFTNHLKDPLLLRKNATDSFALIGLPDTLYLNPGERKQVFVKYLASASLVKATGNKISARYVIDSKAGLAEASFFIYAQTGQQLLLSAVNPVNYLNVQTNEGNVQVKCINNGYADQTIRLRLKPYPEGLEITDNDRMITLPPGGQQILRFHFRNRLLQNLTSDFNLSVQAIEPSSGRELVTAYTKVLILSNEKRLAIANTTNASLINNSVQLGYWNADNGLGYYQLTSRGAIQPSAGDALRYNLNLNYYTKPFSGAEMYDSWISYRNRHFGIQAGNIAEDLDYSLFGKGVKLSFFPDSANEVSGYYLKNNYLLFSDVNRQKEEATIWAANYTHTTQKNTGGLRYLHSRDPFTGIQTNLVNGRLGWQLKGDQFAELEAGYSHEQPLSNDGAAHNGYAGGIRYRYHSGRWGILSDNYYSTPYYSGLRRGALLLQEHIDYHLTPQRHLFVHYEVVNNLPRYESLYYPALFNTRTAQYQAGFTTAMDRWLVTLRSYFYTQALKQKIPGTDLALRSASWHAAADLSYNTGGHTFMLSGDYGRVKSNNPYLPGKTYTVWQGKFNYNYRQAGFNALVQYNPYYLIQEPLPWQDGQFRQYAFGPYLRFSLFNKRLEAEASDNLSYYGYDLRGWSNTAQGKVSFSFKETWQASAQVIYNTYQQYSGYNFLQTQVSITKSFLQKNAPGYRSLTVLFFGDKNANGVWDEDEYPVENVIVMLDQSLAQSNRKGKVSFTNLKASTHKIQIQNGNGWWLMAPVEVFLTRNRKLKIALVKTAPVSGRVICHQSEYIQESPALEGIRILATSEQGDHFSAVTDASGNFSFNLPVKRFRFTAEAQNGSPSASGQSQSIMIRERDNPVIIFNLVDRSRNVEIKQF</sequence>
<dbReference type="EMBL" id="FMZO01000008">
    <property type="protein sequence ID" value="SDD32826.1"/>
    <property type="molecule type" value="Genomic_DNA"/>
</dbReference>
<dbReference type="OrthoDB" id="908824at2"/>
<organism evidence="1 2">
    <name type="scientific">Niabella drilacis (strain DSM 25811 / CCM 8410 / CCUG 62505 / LMG 26954 / E90)</name>
    <dbReference type="NCBI Taxonomy" id="1285928"/>
    <lineage>
        <taxon>Bacteria</taxon>
        <taxon>Pseudomonadati</taxon>
        <taxon>Bacteroidota</taxon>
        <taxon>Chitinophagia</taxon>
        <taxon>Chitinophagales</taxon>
        <taxon>Chitinophagaceae</taxon>
        <taxon>Niabella</taxon>
    </lineage>
</organism>
<dbReference type="Proteomes" id="UP000198757">
    <property type="component" value="Unassembled WGS sequence"/>
</dbReference>
<dbReference type="AlphaFoldDB" id="A0A1G6TWK5"/>